<dbReference type="EMBL" id="JARIHO010000009">
    <property type="protein sequence ID" value="KAJ7355648.1"/>
    <property type="molecule type" value="Genomic_DNA"/>
</dbReference>
<protein>
    <submittedName>
        <fullName evidence="2">Uncharacterized protein</fullName>
    </submittedName>
</protein>
<comment type="caution">
    <text evidence="2">The sequence shown here is derived from an EMBL/GenBank/DDBJ whole genome shotgun (WGS) entry which is preliminary data.</text>
</comment>
<dbReference type="AlphaFoldDB" id="A0AAD7ADB9"/>
<evidence type="ECO:0000256" key="1">
    <source>
        <dbReference type="SAM" id="MobiDB-lite"/>
    </source>
</evidence>
<feature type="compositionally biased region" description="Basic residues" evidence="1">
    <location>
        <begin position="19"/>
        <end position="31"/>
    </location>
</feature>
<keyword evidence="3" id="KW-1185">Reference proteome</keyword>
<reference evidence="2" key="1">
    <citation type="submission" date="2023-03" db="EMBL/GenBank/DDBJ databases">
        <title>Massive genome expansion in bonnet fungi (Mycena s.s.) driven by repeated elements and novel gene families across ecological guilds.</title>
        <authorList>
            <consortium name="Lawrence Berkeley National Laboratory"/>
            <person name="Harder C.B."/>
            <person name="Miyauchi S."/>
            <person name="Viragh M."/>
            <person name="Kuo A."/>
            <person name="Thoen E."/>
            <person name="Andreopoulos B."/>
            <person name="Lu D."/>
            <person name="Skrede I."/>
            <person name="Drula E."/>
            <person name="Henrissat B."/>
            <person name="Morin E."/>
            <person name="Kohler A."/>
            <person name="Barry K."/>
            <person name="LaButti K."/>
            <person name="Morin E."/>
            <person name="Salamov A."/>
            <person name="Lipzen A."/>
            <person name="Mereny Z."/>
            <person name="Hegedus B."/>
            <person name="Baldrian P."/>
            <person name="Stursova M."/>
            <person name="Weitz H."/>
            <person name="Taylor A."/>
            <person name="Grigoriev I.V."/>
            <person name="Nagy L.G."/>
            <person name="Martin F."/>
            <person name="Kauserud H."/>
        </authorList>
    </citation>
    <scope>NUCLEOTIDE SEQUENCE</scope>
    <source>
        <strain evidence="2">CBHHK002</strain>
    </source>
</reference>
<proteinExistence type="predicted"/>
<feature type="compositionally biased region" description="Low complexity" evidence="1">
    <location>
        <begin position="284"/>
        <end position="303"/>
    </location>
</feature>
<gene>
    <name evidence="2" type="ORF">DFH08DRAFT_1053020</name>
</gene>
<sequence length="444" mass="47978">MAWPSWGSNPRPELMPRLGPRRGPKARHRSCTRSLGDEPQSGLCGGGVGVGRAGLSLSWSLVGLRSYCSCILVSLSQLPVLRAFYISNSPRVGRRGSNRVPMEPQATGNVRPSWNLGLKKLGCILSSCHVSPLSPGPYIDRMAQLVSARPAALSRVRLRSPPKIFCRPPLNFNPKFGSKFESRAPAAFQERRRPLPAQIDRQPRSTSRLEPCRSLVPYPAAAYSLCATIRNCTPSLCCPQPASRPSLTVPPGYSLRDERIRIWDTSGSDFMSAVLDAGEFGTRSAAGQSSQGGSAATAGSQQGGLQFAHLTKQAEREREFAAQRERERVPRLRAVRGVHSAERVALGDARALISHPRRRSASTRLHPPWHTSGSSWSPIPSPSSSSSPIAIPSGSQSPSFFAFSGDHSVLANPFSPTALAAALSLLASHSPSSSFEENYYLPRQ</sequence>
<feature type="region of interest" description="Disordered" evidence="1">
    <location>
        <begin position="1"/>
        <end position="39"/>
    </location>
</feature>
<evidence type="ECO:0000313" key="3">
    <source>
        <dbReference type="Proteomes" id="UP001218218"/>
    </source>
</evidence>
<feature type="compositionally biased region" description="Low complexity" evidence="1">
    <location>
        <begin position="372"/>
        <end position="391"/>
    </location>
</feature>
<feature type="region of interest" description="Disordered" evidence="1">
    <location>
        <begin position="283"/>
        <end position="303"/>
    </location>
</feature>
<organism evidence="2 3">
    <name type="scientific">Mycena albidolilacea</name>
    <dbReference type="NCBI Taxonomy" id="1033008"/>
    <lineage>
        <taxon>Eukaryota</taxon>
        <taxon>Fungi</taxon>
        <taxon>Dikarya</taxon>
        <taxon>Basidiomycota</taxon>
        <taxon>Agaricomycotina</taxon>
        <taxon>Agaricomycetes</taxon>
        <taxon>Agaricomycetidae</taxon>
        <taxon>Agaricales</taxon>
        <taxon>Marasmiineae</taxon>
        <taxon>Mycenaceae</taxon>
        <taxon>Mycena</taxon>
    </lineage>
</organism>
<accession>A0AAD7ADB9</accession>
<dbReference type="Proteomes" id="UP001218218">
    <property type="component" value="Unassembled WGS sequence"/>
</dbReference>
<name>A0AAD7ADB9_9AGAR</name>
<evidence type="ECO:0000313" key="2">
    <source>
        <dbReference type="EMBL" id="KAJ7355648.1"/>
    </source>
</evidence>
<feature type="region of interest" description="Disordered" evidence="1">
    <location>
        <begin position="355"/>
        <end position="391"/>
    </location>
</feature>